<accession>A0ABM8VDM9</accession>
<dbReference type="PANTHER" id="PTHR45953">
    <property type="entry name" value="IDURONATE 2-SULFATASE"/>
    <property type="match status" value="1"/>
</dbReference>
<proteinExistence type="predicted"/>
<dbReference type="EC" id="3.1.6.-" evidence="4"/>
<organism evidence="4 5">
    <name type="scientific">Paenibacillus allorhizosphaerae</name>
    <dbReference type="NCBI Taxonomy" id="2849866"/>
    <lineage>
        <taxon>Bacteria</taxon>
        <taxon>Bacillati</taxon>
        <taxon>Bacillota</taxon>
        <taxon>Bacilli</taxon>
        <taxon>Bacillales</taxon>
        <taxon>Paenibacillaceae</taxon>
        <taxon>Paenibacillus</taxon>
    </lineage>
</organism>
<evidence type="ECO:0000256" key="1">
    <source>
        <dbReference type="ARBA" id="ARBA00022723"/>
    </source>
</evidence>
<reference evidence="4 5" key="1">
    <citation type="submission" date="2021-06" db="EMBL/GenBank/DDBJ databases">
        <authorList>
            <person name="Criscuolo A."/>
        </authorList>
    </citation>
    <scope>NUCLEOTIDE SEQUENCE [LARGE SCALE GENOMIC DNA]</scope>
    <source>
        <strain evidence="5">CIP 111802</strain>
    </source>
</reference>
<dbReference type="GO" id="GO:0016787">
    <property type="term" value="F:hydrolase activity"/>
    <property type="evidence" value="ECO:0007669"/>
    <property type="project" value="UniProtKB-KW"/>
</dbReference>
<evidence type="ECO:0000256" key="2">
    <source>
        <dbReference type="ARBA" id="ARBA00022801"/>
    </source>
</evidence>
<evidence type="ECO:0000259" key="3">
    <source>
        <dbReference type="Pfam" id="PF00884"/>
    </source>
</evidence>
<keyword evidence="1" id="KW-0479">Metal-binding</keyword>
<name>A0ABM8VDM9_9BACL</name>
<dbReference type="InterPro" id="IPR024607">
    <property type="entry name" value="Sulfatase_CS"/>
</dbReference>
<evidence type="ECO:0000313" key="5">
    <source>
        <dbReference type="Proteomes" id="UP000730618"/>
    </source>
</evidence>
<protein>
    <submittedName>
        <fullName evidence="4">Ulvan-active sulfatase</fullName>
        <ecNumber evidence="4">3.1.6.-</ecNumber>
    </submittedName>
</protein>
<dbReference type="EMBL" id="CAJVCE010000003">
    <property type="protein sequence ID" value="CAG7628285.1"/>
    <property type="molecule type" value="Genomic_DNA"/>
</dbReference>
<keyword evidence="2 4" id="KW-0378">Hydrolase</keyword>
<dbReference type="PROSITE" id="PS00149">
    <property type="entry name" value="SULFATASE_2"/>
    <property type="match status" value="1"/>
</dbReference>
<dbReference type="Proteomes" id="UP000730618">
    <property type="component" value="Unassembled WGS sequence"/>
</dbReference>
<dbReference type="PANTHER" id="PTHR45953:SF1">
    <property type="entry name" value="IDURONATE 2-SULFATASE"/>
    <property type="match status" value="1"/>
</dbReference>
<dbReference type="InterPro" id="IPR000917">
    <property type="entry name" value="Sulfatase_N"/>
</dbReference>
<sequence>MNRMTGKGWCARGMDRLNVLFLFADQMHAFALGCMGNEEIHTPHLDKLAADGVLFRNTYSNIPICTPYRGVLFSGKYACQTGIYGNTDALPADGKCLADRLNEGGVRTSYVGKWHLGGKGNIGVPAELRGGFQDFIGYQCYNDFLKQVWFFDENGNREEFNKHRSETTADIAMERLEQIKDEPFAMFVSFQDPHYPLQPSKPFDRMYRGKRLTRRPNAVDIDPYTKTESPPTPNYELDPNYLRYGDDLDEYLRMYYAMVSQLDYNVGRIVDKLIETGLYDNTVIIFTSDHGDMQGSHGVKNKQLFWEESTRVPLIVRVPKGARGEVFDECISTVDFYPSIMEYCGLMPADDVEGSNFVPMTLGLEQDWKKQVFAENKGRPMSPYNWFMVREGKYKLVVEQTAFQPTHLYDLEQDPYELVNLVDVLPHITSQYRSVIMNWHQEMMARADHATEGAV</sequence>
<dbReference type="Pfam" id="PF00884">
    <property type="entry name" value="Sulfatase"/>
    <property type="match status" value="1"/>
</dbReference>
<keyword evidence="5" id="KW-1185">Reference proteome</keyword>
<feature type="domain" description="Sulfatase N-terminal" evidence="3">
    <location>
        <begin position="18"/>
        <end position="345"/>
    </location>
</feature>
<gene>
    <name evidence="4" type="ORF">PAECIP111802_01441</name>
</gene>
<comment type="caution">
    <text evidence="4">The sequence shown here is derived from an EMBL/GenBank/DDBJ whole genome shotgun (WGS) entry which is preliminary data.</text>
</comment>
<evidence type="ECO:0000313" key="4">
    <source>
        <dbReference type="EMBL" id="CAG7628285.1"/>
    </source>
</evidence>